<name>A0AAN8P2C0_POLSC</name>
<dbReference type="PANTHER" id="PTHR15537:SF2">
    <property type="entry name" value="F-BOX ONLY PROTEIN 7"/>
    <property type="match status" value="1"/>
</dbReference>
<comment type="caution">
    <text evidence="2">The sequence shown here is derived from an EMBL/GenBank/DDBJ whole genome shotgun (WGS) entry which is preliminary data.</text>
</comment>
<reference evidence="2 3" key="1">
    <citation type="submission" date="2023-10" db="EMBL/GenBank/DDBJ databases">
        <title>Genomes of two closely related lineages of the louse Polyplax serrata with different host specificities.</title>
        <authorList>
            <person name="Martinu J."/>
            <person name="Tarabai H."/>
            <person name="Stefka J."/>
            <person name="Hypsa V."/>
        </authorList>
    </citation>
    <scope>NUCLEOTIDE SEQUENCE [LARGE SCALE GENOMIC DNA]</scope>
    <source>
        <strain evidence="2">HR10_N</strain>
    </source>
</reference>
<dbReference type="Gene3D" id="3.40.1000.30">
    <property type="match status" value="1"/>
</dbReference>
<sequence length="295" mass="33484">MGTATVVTCGTKSSALERKETVDLETLVKECEETNVSWGLMQNDIVFAVTFWAMVQSGFQPLTKKTVNDKSQVLLPANWKHQTRQVYEAEFILPPYFDNQVKLVALPAGDILCVNLFASNISPTNVSLRSLAIHSTGCVPRPDEATFMYKFSCFKDFHVLLRNAIIWPIRCSILTDQGVMNGSLRGLSDEIKLKIIRYLTVREILILGQTCHDLNRICNDQGLWKSIFHEKYKRKCRCSNDSETCDESSDWKELYKQIDVYTPESNSASVRNSLSESYHTPSEFPLGSEIDFSIE</sequence>
<evidence type="ECO:0000313" key="3">
    <source>
        <dbReference type="Proteomes" id="UP001372834"/>
    </source>
</evidence>
<dbReference type="EMBL" id="JAWJWE010000003">
    <property type="protein sequence ID" value="KAK6639444.1"/>
    <property type="molecule type" value="Genomic_DNA"/>
</dbReference>
<dbReference type="SUPFAM" id="SSF81383">
    <property type="entry name" value="F-box domain"/>
    <property type="match status" value="1"/>
</dbReference>
<dbReference type="Gene3D" id="1.20.1280.50">
    <property type="match status" value="1"/>
</dbReference>
<dbReference type="SMART" id="SM00256">
    <property type="entry name" value="FBOX"/>
    <property type="match status" value="1"/>
</dbReference>
<organism evidence="2 3">
    <name type="scientific">Polyplax serrata</name>
    <name type="common">Common mouse louse</name>
    <dbReference type="NCBI Taxonomy" id="468196"/>
    <lineage>
        <taxon>Eukaryota</taxon>
        <taxon>Metazoa</taxon>
        <taxon>Ecdysozoa</taxon>
        <taxon>Arthropoda</taxon>
        <taxon>Hexapoda</taxon>
        <taxon>Insecta</taxon>
        <taxon>Pterygota</taxon>
        <taxon>Neoptera</taxon>
        <taxon>Paraneoptera</taxon>
        <taxon>Psocodea</taxon>
        <taxon>Troctomorpha</taxon>
        <taxon>Phthiraptera</taxon>
        <taxon>Anoplura</taxon>
        <taxon>Polyplacidae</taxon>
        <taxon>Polyplax</taxon>
    </lineage>
</organism>
<evidence type="ECO:0000313" key="2">
    <source>
        <dbReference type="EMBL" id="KAK6639444.1"/>
    </source>
</evidence>
<dbReference type="InterPro" id="IPR001810">
    <property type="entry name" value="F-box_dom"/>
</dbReference>
<evidence type="ECO:0000259" key="1">
    <source>
        <dbReference type="PROSITE" id="PS50181"/>
    </source>
</evidence>
<accession>A0AAN8P2C0</accession>
<dbReference type="Pfam" id="PF12937">
    <property type="entry name" value="F-box-like"/>
    <property type="match status" value="1"/>
</dbReference>
<gene>
    <name evidence="2" type="ORF">RUM43_007717</name>
</gene>
<dbReference type="InterPro" id="IPR036047">
    <property type="entry name" value="F-box-like_dom_sf"/>
</dbReference>
<dbReference type="Proteomes" id="UP001372834">
    <property type="component" value="Unassembled WGS sequence"/>
</dbReference>
<proteinExistence type="predicted"/>
<dbReference type="AlphaFoldDB" id="A0AAN8P2C0"/>
<dbReference type="GO" id="GO:0019901">
    <property type="term" value="F:protein kinase binding"/>
    <property type="evidence" value="ECO:0007669"/>
    <property type="project" value="InterPro"/>
</dbReference>
<dbReference type="GO" id="GO:1903599">
    <property type="term" value="P:positive regulation of autophagy of mitochondrion"/>
    <property type="evidence" value="ECO:0007669"/>
    <property type="project" value="TreeGrafter"/>
</dbReference>
<protein>
    <recommendedName>
        <fullName evidence="1">F-box domain-containing protein</fullName>
    </recommendedName>
</protein>
<dbReference type="PANTHER" id="PTHR15537">
    <property type="entry name" value="F-BOX ONLY PROTEIN 7"/>
    <property type="match status" value="1"/>
</dbReference>
<dbReference type="PROSITE" id="PS50181">
    <property type="entry name" value="FBOX"/>
    <property type="match status" value="1"/>
</dbReference>
<dbReference type="InterPro" id="IPR047118">
    <property type="entry name" value="Fbxo7"/>
</dbReference>
<feature type="domain" description="F-box" evidence="1">
    <location>
        <begin position="181"/>
        <end position="227"/>
    </location>
</feature>